<reference evidence="4" key="4">
    <citation type="submission" date="2025-08" db="UniProtKB">
        <authorList>
            <consortium name="Ensembl"/>
        </authorList>
    </citation>
    <scope>IDENTIFICATION</scope>
</reference>
<dbReference type="PROSITE" id="PS50294">
    <property type="entry name" value="WD_REPEATS_REGION"/>
    <property type="match status" value="2"/>
</dbReference>
<reference evidence="5" key="3">
    <citation type="journal article" date="2014" name="Nature">
        <title>Elephant shark genome provides unique insights into gnathostome evolution.</title>
        <authorList>
            <consortium name="International Elephant Shark Genome Sequencing Consortium"/>
            <person name="Venkatesh B."/>
            <person name="Lee A.P."/>
            <person name="Ravi V."/>
            <person name="Maurya A.K."/>
            <person name="Lian M.M."/>
            <person name="Swann J.B."/>
            <person name="Ohta Y."/>
            <person name="Flajnik M.F."/>
            <person name="Sutoh Y."/>
            <person name="Kasahara M."/>
            <person name="Hoon S."/>
            <person name="Gangu V."/>
            <person name="Roy S.W."/>
            <person name="Irimia M."/>
            <person name="Korzh V."/>
            <person name="Kondrychyn I."/>
            <person name="Lim Z.W."/>
            <person name="Tay B.H."/>
            <person name="Tohari S."/>
            <person name="Kong K.W."/>
            <person name="Ho S."/>
            <person name="Lorente-Galdos B."/>
            <person name="Quilez J."/>
            <person name="Marques-Bonet T."/>
            <person name="Raney B.J."/>
            <person name="Ingham P.W."/>
            <person name="Tay A."/>
            <person name="Hillier L.W."/>
            <person name="Minx P."/>
            <person name="Boehm T."/>
            <person name="Wilson R.K."/>
            <person name="Brenner S."/>
            <person name="Warren W.C."/>
        </authorList>
    </citation>
    <scope>NUCLEOTIDE SEQUENCE [LARGE SCALE GENOMIC DNA]</scope>
</reference>
<protein>
    <submittedName>
        <fullName evidence="4">Uncharacterized protein</fullName>
    </submittedName>
</protein>
<feature type="repeat" description="WD" evidence="3">
    <location>
        <begin position="407"/>
        <end position="446"/>
    </location>
</feature>
<dbReference type="InterPro" id="IPR001680">
    <property type="entry name" value="WD40_rpt"/>
</dbReference>
<keyword evidence="1 3" id="KW-0853">WD repeat</keyword>
<proteinExistence type="predicted"/>
<reference evidence="5" key="1">
    <citation type="journal article" date="2006" name="Science">
        <title>Ancient noncoding elements conserved in the human genome.</title>
        <authorList>
            <person name="Venkatesh B."/>
            <person name="Kirkness E.F."/>
            <person name="Loh Y.H."/>
            <person name="Halpern A.L."/>
            <person name="Lee A.P."/>
            <person name="Johnson J."/>
            <person name="Dandona N."/>
            <person name="Viswanathan L.D."/>
            <person name="Tay A."/>
            <person name="Venter J.C."/>
            <person name="Strausberg R.L."/>
            <person name="Brenner S."/>
        </authorList>
    </citation>
    <scope>NUCLEOTIDE SEQUENCE [LARGE SCALE GENOMIC DNA]</scope>
</reference>
<dbReference type="InParanoid" id="A0A4W3JTB3"/>
<dbReference type="PROSITE" id="PS50082">
    <property type="entry name" value="WD_REPEATS_2"/>
    <property type="match status" value="3"/>
</dbReference>
<dbReference type="AlphaFoldDB" id="A0A4W3JTB3"/>
<accession>A0A4W3JTB3</accession>
<evidence type="ECO:0000256" key="2">
    <source>
        <dbReference type="ARBA" id="ARBA00022737"/>
    </source>
</evidence>
<dbReference type="Proteomes" id="UP000314986">
    <property type="component" value="Unassembled WGS sequence"/>
</dbReference>
<dbReference type="CDD" id="cd00200">
    <property type="entry name" value="WD40"/>
    <property type="match status" value="1"/>
</dbReference>
<dbReference type="CDD" id="cd22136">
    <property type="entry name" value="F-box_FBXW10"/>
    <property type="match status" value="1"/>
</dbReference>
<dbReference type="InterPro" id="IPR036322">
    <property type="entry name" value="WD40_repeat_dom_sf"/>
</dbReference>
<dbReference type="InterPro" id="IPR051075">
    <property type="entry name" value="SCF_subunit_WD-repeat"/>
</dbReference>
<feature type="repeat" description="WD" evidence="3">
    <location>
        <begin position="365"/>
        <end position="406"/>
    </location>
</feature>
<evidence type="ECO:0000313" key="5">
    <source>
        <dbReference type="Proteomes" id="UP000314986"/>
    </source>
</evidence>
<dbReference type="STRING" id="7868.ENSCMIP00000042461"/>
<dbReference type="GeneTree" id="ENSGT00940000158003"/>
<dbReference type="Ensembl" id="ENSCMIT00000043080.1">
    <property type="protein sequence ID" value="ENSCMIP00000042461.1"/>
    <property type="gene ID" value="ENSCMIG00000017656.1"/>
</dbReference>
<evidence type="ECO:0000256" key="3">
    <source>
        <dbReference type="PROSITE-ProRule" id="PRU00221"/>
    </source>
</evidence>
<sequence length="640" mass="73336">QTPTQTCRISPPNFQCFYDGCFTVPCGSCETCVLSAKLDITAQWFPRAGELSKRRFLSGIVRRFHSLDLLQQISRVLQPTTSKDYTYSRSRIIPSLTEDMSNQSSDRALDRDFLRKTMMETWEWFVLSKYWTKVNYSLGLLHMCDSELLHVTGNLIRLLILRKQTMVMCETTVAHMKSTLLHSEIKRQKDDLMSWKKEMKFCDDPSQNSENPALMIVATSFKSTSGVSKNKDFIRCLPVHLSKYILGMLDLTSQKNCLSVSRHWNCLTTEIEKDMQTQLFILQESQTMKVSFSVSLVPEYCLYYSKAFLFMRIMCELLQQTLALIPMYNGFRTEIIQMEERNVFLQIAINALTPKLQAKELPLVIQGHTAGIKALIICEKRGFVISGSYDLSIRQWNLKNGNCLNVFRGHIGTVTCLALHENKMVSGGKDCQVKVWNLLTGKTICNFMHSKHILAVKISEQFVVSSCEQGIVKVWNVSPPSVIKILEGHHGPVTCLSFDQWHLVSGSKDTYIMAWSMVGKYKHCLMVFKHPKEVLCLEFTYMRVISGCKDGNIRIFDLCNANCLRVLRANSNMDAVLSLNIAENRSVYRYYCIPTLIQRSLHCIVYSVKSFETSQRCDKSLSQMQGLLFINPNHKILKPL</sequence>
<dbReference type="PANTHER" id="PTHR19872:SF7">
    <property type="entry name" value="F-BOX AND WD REPEAT DOMAIN CONTAINING PROTEIN 10B-RELATED"/>
    <property type="match status" value="1"/>
</dbReference>
<dbReference type="InterPro" id="IPR019775">
    <property type="entry name" value="WD40_repeat_CS"/>
</dbReference>
<dbReference type="InterPro" id="IPR015943">
    <property type="entry name" value="WD40/YVTN_repeat-like_dom_sf"/>
</dbReference>
<name>A0A4W3JTB3_CALMI</name>
<reference evidence="4" key="5">
    <citation type="submission" date="2025-09" db="UniProtKB">
        <authorList>
            <consortium name="Ensembl"/>
        </authorList>
    </citation>
    <scope>IDENTIFICATION</scope>
</reference>
<dbReference type="SUPFAM" id="SSF50978">
    <property type="entry name" value="WD40 repeat-like"/>
    <property type="match status" value="1"/>
</dbReference>
<dbReference type="PROSITE" id="PS00678">
    <property type="entry name" value="WD_REPEATS_1"/>
    <property type="match status" value="1"/>
</dbReference>
<dbReference type="Gene3D" id="2.130.10.10">
    <property type="entry name" value="YVTN repeat-like/Quinoprotein amine dehydrogenase"/>
    <property type="match status" value="1"/>
</dbReference>
<evidence type="ECO:0000313" key="4">
    <source>
        <dbReference type="Ensembl" id="ENSCMIP00000042461.1"/>
    </source>
</evidence>
<dbReference type="SMART" id="SM00320">
    <property type="entry name" value="WD40"/>
    <property type="match status" value="5"/>
</dbReference>
<dbReference type="SUPFAM" id="SSF81383">
    <property type="entry name" value="F-box domain"/>
    <property type="match status" value="1"/>
</dbReference>
<feature type="repeat" description="WD" evidence="3">
    <location>
        <begin position="486"/>
        <end position="517"/>
    </location>
</feature>
<organism evidence="4 5">
    <name type="scientific">Callorhinchus milii</name>
    <name type="common">Ghost shark</name>
    <dbReference type="NCBI Taxonomy" id="7868"/>
    <lineage>
        <taxon>Eukaryota</taxon>
        <taxon>Metazoa</taxon>
        <taxon>Chordata</taxon>
        <taxon>Craniata</taxon>
        <taxon>Vertebrata</taxon>
        <taxon>Chondrichthyes</taxon>
        <taxon>Holocephali</taxon>
        <taxon>Chimaeriformes</taxon>
        <taxon>Callorhinchidae</taxon>
        <taxon>Callorhinchus</taxon>
    </lineage>
</organism>
<keyword evidence="2" id="KW-0677">Repeat</keyword>
<dbReference type="Gene3D" id="1.20.1280.50">
    <property type="match status" value="1"/>
</dbReference>
<dbReference type="InterPro" id="IPR036047">
    <property type="entry name" value="F-box-like_dom_sf"/>
</dbReference>
<dbReference type="PANTHER" id="PTHR19872">
    <property type="entry name" value="UBIQUITIN LIGASE SPECIFICITY FACTOR/HREP PROTEIN"/>
    <property type="match status" value="1"/>
</dbReference>
<keyword evidence="5" id="KW-1185">Reference proteome</keyword>
<dbReference type="OMA" id="EIWKWFS"/>
<evidence type="ECO:0000256" key="1">
    <source>
        <dbReference type="ARBA" id="ARBA00022574"/>
    </source>
</evidence>
<reference evidence="5" key="2">
    <citation type="journal article" date="2007" name="PLoS Biol.">
        <title>Survey sequencing and comparative analysis of the elephant shark (Callorhinchus milii) genome.</title>
        <authorList>
            <person name="Venkatesh B."/>
            <person name="Kirkness E.F."/>
            <person name="Loh Y.H."/>
            <person name="Halpern A.L."/>
            <person name="Lee A.P."/>
            <person name="Johnson J."/>
            <person name="Dandona N."/>
            <person name="Viswanathan L.D."/>
            <person name="Tay A."/>
            <person name="Venter J.C."/>
            <person name="Strausberg R.L."/>
            <person name="Brenner S."/>
        </authorList>
    </citation>
    <scope>NUCLEOTIDE SEQUENCE [LARGE SCALE GENOMIC DNA]</scope>
</reference>
<dbReference type="Pfam" id="PF00400">
    <property type="entry name" value="WD40"/>
    <property type="match status" value="4"/>
</dbReference>